<gene>
    <name evidence="1" type="ORF">UJA718_LOCUS40832</name>
</gene>
<evidence type="ECO:0000313" key="1">
    <source>
        <dbReference type="EMBL" id="CAF4790931.1"/>
    </source>
</evidence>
<proteinExistence type="predicted"/>
<accession>A0A821NQ89</accession>
<organism evidence="1 2">
    <name type="scientific">Rotaria socialis</name>
    <dbReference type="NCBI Taxonomy" id="392032"/>
    <lineage>
        <taxon>Eukaryota</taxon>
        <taxon>Metazoa</taxon>
        <taxon>Spiralia</taxon>
        <taxon>Gnathifera</taxon>
        <taxon>Rotifera</taxon>
        <taxon>Eurotatoria</taxon>
        <taxon>Bdelloidea</taxon>
        <taxon>Philodinida</taxon>
        <taxon>Philodinidae</taxon>
        <taxon>Rotaria</taxon>
    </lineage>
</organism>
<dbReference type="EMBL" id="CAJOBP010046311">
    <property type="protein sequence ID" value="CAF4790931.1"/>
    <property type="molecule type" value="Genomic_DNA"/>
</dbReference>
<reference evidence="1" key="1">
    <citation type="submission" date="2021-02" db="EMBL/GenBank/DDBJ databases">
        <authorList>
            <person name="Nowell W R."/>
        </authorList>
    </citation>
    <scope>NUCLEOTIDE SEQUENCE</scope>
</reference>
<evidence type="ECO:0000313" key="2">
    <source>
        <dbReference type="Proteomes" id="UP000663873"/>
    </source>
</evidence>
<dbReference type="Proteomes" id="UP000663873">
    <property type="component" value="Unassembled WGS sequence"/>
</dbReference>
<protein>
    <submittedName>
        <fullName evidence="1">Uncharacterized protein</fullName>
    </submittedName>
</protein>
<keyword evidence="2" id="KW-1185">Reference proteome</keyword>
<sequence>MHVFLFLVFIVFVSLNTQYLTLVSCLSFCFYLKKFNLRFSVLSGILTQKTDTCLTARTALNLIATSRSNVVIITLAREIAKYVLAQSGTISSVPARTATPSQTSITIKNEQKTEILRLVRILIEKCPHDVAELILEVKY</sequence>
<name>A0A821NQ89_9BILA</name>
<comment type="caution">
    <text evidence="1">The sequence shown here is derived from an EMBL/GenBank/DDBJ whole genome shotgun (WGS) entry which is preliminary data.</text>
</comment>
<dbReference type="AlphaFoldDB" id="A0A821NQ89"/>